<evidence type="ECO:0000313" key="2">
    <source>
        <dbReference type="Proteomes" id="UP000078492"/>
    </source>
</evidence>
<proteinExistence type="predicted"/>
<evidence type="ECO:0000313" key="1">
    <source>
        <dbReference type="EMBL" id="KYN21947.1"/>
    </source>
</evidence>
<dbReference type="EMBL" id="KQ979321">
    <property type="protein sequence ID" value="KYN21947.1"/>
    <property type="molecule type" value="Genomic_DNA"/>
</dbReference>
<protein>
    <submittedName>
        <fullName evidence="1">Uncharacterized protein</fullName>
    </submittedName>
</protein>
<sequence length="140" mass="16279">ARDRRNVGRPASHWSTIDIPSRRHDARAACSGRDLILVVCRGGSRLPASALFVRKRNRGDREPEMHSGHCNERKKERVRKREGRAFMPRIEAHIILASSISNAMSLRKRIYINCYFSTAINECWDLLMIYLQQWKMTSIK</sequence>
<accession>A0A151JAA0</accession>
<gene>
    <name evidence="1" type="ORF">ALC57_05685</name>
</gene>
<organism evidence="1 2">
    <name type="scientific">Trachymyrmex cornetzi</name>
    <dbReference type="NCBI Taxonomy" id="471704"/>
    <lineage>
        <taxon>Eukaryota</taxon>
        <taxon>Metazoa</taxon>
        <taxon>Ecdysozoa</taxon>
        <taxon>Arthropoda</taxon>
        <taxon>Hexapoda</taxon>
        <taxon>Insecta</taxon>
        <taxon>Pterygota</taxon>
        <taxon>Neoptera</taxon>
        <taxon>Endopterygota</taxon>
        <taxon>Hymenoptera</taxon>
        <taxon>Apocrita</taxon>
        <taxon>Aculeata</taxon>
        <taxon>Formicoidea</taxon>
        <taxon>Formicidae</taxon>
        <taxon>Myrmicinae</taxon>
        <taxon>Trachymyrmex</taxon>
    </lineage>
</organism>
<feature type="non-terminal residue" evidence="1">
    <location>
        <position position="1"/>
    </location>
</feature>
<reference evidence="1 2" key="1">
    <citation type="submission" date="2015-09" db="EMBL/GenBank/DDBJ databases">
        <title>Trachymyrmex cornetzi WGS genome.</title>
        <authorList>
            <person name="Nygaard S."/>
            <person name="Hu H."/>
            <person name="Boomsma J."/>
            <person name="Zhang G."/>
        </authorList>
    </citation>
    <scope>NUCLEOTIDE SEQUENCE [LARGE SCALE GENOMIC DNA]</scope>
    <source>
        <strain evidence="1">Tcor2-1</strain>
        <tissue evidence="1">Whole body</tissue>
    </source>
</reference>
<name>A0A151JAA0_9HYME</name>
<keyword evidence="2" id="KW-1185">Reference proteome</keyword>
<dbReference type="AlphaFoldDB" id="A0A151JAA0"/>
<dbReference type="Proteomes" id="UP000078492">
    <property type="component" value="Unassembled WGS sequence"/>
</dbReference>